<comment type="caution">
    <text evidence="2">The sequence shown here is derived from an EMBL/GenBank/DDBJ whole genome shotgun (WGS) entry which is preliminary data.</text>
</comment>
<feature type="region of interest" description="Disordered" evidence="1">
    <location>
        <begin position="1"/>
        <end position="21"/>
    </location>
</feature>
<gene>
    <name evidence="2" type="ORF">Tci_414252</name>
</gene>
<accession>A0A699HT70</accession>
<feature type="compositionally biased region" description="Basic and acidic residues" evidence="1">
    <location>
        <begin position="320"/>
        <end position="338"/>
    </location>
</feature>
<sequence length="740" mass="84189">MSDVHVNAPANQTPTMAPPTRTDDQILPHIRWVPIGKSNCYLNVERSQSNPIYKILVDILKHINFFRAFTASSTILSIYIQQFWDTIRYEETAGCYNAFSPPPTPDALINFVNDLGYSKVVRNLSNVVTNDMFQSSRTIINLCLTGKTSGFERPRAPVLQILWGVINRAHIDYAERIWEEFTQFIHTFIEDKKNLAQITHKKKKATLIVIPSISAKGTKQEVFRMPIPNKLITADIQGEPYYKEYLEKVAKHQRCLAGEKGSDPDSLALKPAKVTKKSKPSAPKADLRPPVTKLAASQQSEPKPAPANSLKSVDESIDEGILKKEPRFNDEEDERTRVWEISIASRGSGKGKKENSEVESSEDVPGIDAGVQDEGQARPNPGEEDKGQAGPNPGDAVILEEPASSTGTLSSLQHLVKDLSFGDQFFNDKPFEADNEKTTIETEAESMCIDKLEHIMAYLIQDNKHLVERLDSYGVRLYTLENLDIPQQVSKAVDEIVTNAFDWAIQAPLRNCFRDLPKVDMKEIRHQRMWETNSYKAHEDHMMLYEALEKSMNRDHTDELLKDLAEARNKKKKRRDSLKMPPRNAYILKVNSWQDWWKPLEEDIPAPPEPAWSIPSSDLSKNANKPLPLGGPPGQVIIQSDFFFNKNLEYLRYDSKGSRPTLSISKMKAAYYPDVGLDQMMPDQIWIEEECKYDIAAIAVRTHIWILSVVRIEVFSMYGYDYIKKIVLRRENLNEQIIAE</sequence>
<proteinExistence type="predicted"/>
<dbReference type="AlphaFoldDB" id="A0A699HT70"/>
<feature type="region of interest" description="Disordered" evidence="1">
    <location>
        <begin position="258"/>
        <end position="399"/>
    </location>
</feature>
<dbReference type="EMBL" id="BKCJ010177262">
    <property type="protein sequence ID" value="GEY42278.1"/>
    <property type="molecule type" value="Genomic_DNA"/>
</dbReference>
<evidence type="ECO:0000313" key="2">
    <source>
        <dbReference type="EMBL" id="GEY42278.1"/>
    </source>
</evidence>
<name>A0A699HT70_TANCI</name>
<protein>
    <submittedName>
        <fullName evidence="2">Monodehydroascorbate reductase</fullName>
    </submittedName>
</protein>
<organism evidence="2">
    <name type="scientific">Tanacetum cinerariifolium</name>
    <name type="common">Dalmatian daisy</name>
    <name type="synonym">Chrysanthemum cinerariifolium</name>
    <dbReference type="NCBI Taxonomy" id="118510"/>
    <lineage>
        <taxon>Eukaryota</taxon>
        <taxon>Viridiplantae</taxon>
        <taxon>Streptophyta</taxon>
        <taxon>Embryophyta</taxon>
        <taxon>Tracheophyta</taxon>
        <taxon>Spermatophyta</taxon>
        <taxon>Magnoliopsida</taxon>
        <taxon>eudicotyledons</taxon>
        <taxon>Gunneridae</taxon>
        <taxon>Pentapetalae</taxon>
        <taxon>asterids</taxon>
        <taxon>campanulids</taxon>
        <taxon>Asterales</taxon>
        <taxon>Asteraceae</taxon>
        <taxon>Asteroideae</taxon>
        <taxon>Anthemideae</taxon>
        <taxon>Anthemidinae</taxon>
        <taxon>Tanacetum</taxon>
    </lineage>
</organism>
<evidence type="ECO:0000256" key="1">
    <source>
        <dbReference type="SAM" id="MobiDB-lite"/>
    </source>
</evidence>
<reference evidence="2" key="1">
    <citation type="journal article" date="2019" name="Sci. Rep.">
        <title>Draft genome of Tanacetum cinerariifolium, the natural source of mosquito coil.</title>
        <authorList>
            <person name="Yamashiro T."/>
            <person name="Shiraishi A."/>
            <person name="Satake H."/>
            <person name="Nakayama K."/>
        </authorList>
    </citation>
    <scope>NUCLEOTIDE SEQUENCE</scope>
</reference>